<dbReference type="PIRSF" id="PIRSF005943">
    <property type="entry name" value="NMPRT"/>
    <property type="match status" value="1"/>
</dbReference>
<dbReference type="Proteomes" id="UP000279384">
    <property type="component" value="Unassembled WGS sequence"/>
</dbReference>
<dbReference type="Gene3D" id="3.20.20.70">
    <property type="entry name" value="Aldolase class I"/>
    <property type="match status" value="1"/>
</dbReference>
<comment type="caution">
    <text evidence="11">The sequence shown here is derived from an EMBL/GenBank/DDBJ whole genome shotgun (WGS) entry which is preliminary data.</text>
</comment>
<reference evidence="11 12" key="1">
    <citation type="submission" date="2018-10" db="EMBL/GenBank/DDBJ databases">
        <title>Genomic Encyclopedia of Type Strains, Phase IV (KMG-IV): sequencing the most valuable type-strain genomes for metagenomic binning, comparative biology and taxonomic classification.</title>
        <authorList>
            <person name="Goeker M."/>
        </authorList>
    </citation>
    <scope>NUCLEOTIDE SEQUENCE [LARGE SCALE GENOMIC DNA]</scope>
    <source>
        <strain evidence="11 12">DSM 3303</strain>
    </source>
</reference>
<keyword evidence="2" id="KW-0662">Pyridine nucleotide biosynthesis</keyword>
<name>A0A495AXA6_VOGIN</name>
<dbReference type="EC" id="2.4.2.12" evidence="6"/>
<comment type="similarity">
    <text evidence="1">Belongs to the NAPRTase family.</text>
</comment>
<evidence type="ECO:0000259" key="10">
    <source>
        <dbReference type="Pfam" id="PF18127"/>
    </source>
</evidence>
<feature type="domain" description="Nicotinate/nicotinamide phosphoribosyltransferase" evidence="9">
    <location>
        <begin position="169"/>
        <end position="407"/>
    </location>
</feature>
<comment type="catalytic activity">
    <reaction evidence="8">
        <text>beta-nicotinamide D-ribonucleotide + diphosphate = 5-phospho-alpha-D-ribose 1-diphosphate + nicotinamide + H(+)</text>
        <dbReference type="Rhea" id="RHEA:16149"/>
        <dbReference type="ChEBI" id="CHEBI:14649"/>
        <dbReference type="ChEBI" id="CHEBI:15378"/>
        <dbReference type="ChEBI" id="CHEBI:17154"/>
        <dbReference type="ChEBI" id="CHEBI:33019"/>
        <dbReference type="ChEBI" id="CHEBI:58017"/>
        <dbReference type="EC" id="2.4.2.12"/>
    </reaction>
    <physiologicalReaction direction="right-to-left" evidence="8">
        <dbReference type="Rhea" id="RHEA:16151"/>
    </physiologicalReaction>
</comment>
<evidence type="ECO:0000256" key="8">
    <source>
        <dbReference type="ARBA" id="ARBA00047835"/>
    </source>
</evidence>
<dbReference type="Pfam" id="PF18127">
    <property type="entry name" value="NAMPT_N"/>
    <property type="match status" value="1"/>
</dbReference>
<dbReference type="SUPFAM" id="SSF51690">
    <property type="entry name" value="Nicotinate/Quinolinate PRTase C-terminal domain-like"/>
    <property type="match status" value="1"/>
</dbReference>
<dbReference type="InterPro" id="IPR013785">
    <property type="entry name" value="Aldolase_TIM"/>
</dbReference>
<dbReference type="InterPro" id="IPR041529">
    <property type="entry name" value="DUF5598"/>
</dbReference>
<dbReference type="RefSeq" id="WP_120812510.1">
    <property type="nucleotide sequence ID" value="NZ_RBID01000019.1"/>
</dbReference>
<dbReference type="NCBIfam" id="NF006629">
    <property type="entry name" value="PRK09198.1"/>
    <property type="match status" value="1"/>
</dbReference>
<protein>
    <recommendedName>
        <fullName evidence="7">Nicotinamide phosphoribosyltransferase</fullName>
        <ecNumber evidence="6">2.4.2.12</ecNumber>
    </recommendedName>
</protein>
<comment type="pathway">
    <text evidence="5">Cofactor biosynthesis; NAD(+) biosynthesis; nicotinamide D-ribonucleotide from 5-phospho-alpha-D-ribose 1-diphosphate and nicotinamide: step 1/1.</text>
</comment>
<dbReference type="GO" id="GO:0009435">
    <property type="term" value="P:NAD+ biosynthetic process"/>
    <property type="evidence" value="ECO:0007669"/>
    <property type="project" value="InterPro"/>
</dbReference>
<dbReference type="EMBL" id="RBID01000019">
    <property type="protein sequence ID" value="RKQ53362.1"/>
    <property type="molecule type" value="Genomic_DNA"/>
</dbReference>
<dbReference type="Pfam" id="PF04095">
    <property type="entry name" value="NAPRTase"/>
    <property type="match status" value="1"/>
</dbReference>
<evidence type="ECO:0000256" key="4">
    <source>
        <dbReference type="ARBA" id="ARBA00022679"/>
    </source>
</evidence>
<evidence type="ECO:0000313" key="12">
    <source>
        <dbReference type="Proteomes" id="UP000279384"/>
    </source>
</evidence>
<evidence type="ECO:0000256" key="6">
    <source>
        <dbReference type="ARBA" id="ARBA00035024"/>
    </source>
</evidence>
<dbReference type="InterPro" id="IPR016471">
    <property type="entry name" value="Nicotinamide_PRibTrfase"/>
</dbReference>
<dbReference type="PANTHER" id="PTHR43816">
    <property type="entry name" value="NICOTINAMIDE PHOSPHORIBOSYLTRANSFERASE"/>
    <property type="match status" value="1"/>
</dbReference>
<gene>
    <name evidence="11" type="ORF">C8E02_3298</name>
</gene>
<organism evidence="11 12">
    <name type="scientific">Vogesella indigofera</name>
    <name type="common">Pseudomonas indigofera</name>
    <dbReference type="NCBI Taxonomy" id="45465"/>
    <lineage>
        <taxon>Bacteria</taxon>
        <taxon>Pseudomonadati</taxon>
        <taxon>Pseudomonadota</taxon>
        <taxon>Betaproteobacteria</taxon>
        <taxon>Neisseriales</taxon>
        <taxon>Chromobacteriaceae</taxon>
        <taxon>Vogesella</taxon>
    </lineage>
</organism>
<keyword evidence="3 11" id="KW-0328">Glycosyltransferase</keyword>
<feature type="domain" description="Nicotinamide phosphoribosyltransferase N-terminal" evidence="10">
    <location>
        <begin position="6"/>
        <end position="97"/>
    </location>
</feature>
<evidence type="ECO:0000256" key="1">
    <source>
        <dbReference type="ARBA" id="ARBA00010897"/>
    </source>
</evidence>
<evidence type="ECO:0000256" key="7">
    <source>
        <dbReference type="ARBA" id="ARBA00035036"/>
    </source>
</evidence>
<accession>A0A495AXA6</accession>
<dbReference type="GO" id="GO:0047280">
    <property type="term" value="F:nicotinamide phosphoribosyltransferase activity"/>
    <property type="evidence" value="ECO:0007669"/>
    <property type="project" value="UniProtKB-EC"/>
</dbReference>
<proteinExistence type="inferred from homology"/>
<sequence length="461" mass="50539">MTVNPILNSDSYKLSHWVQYPPGTDGMYSYVAARGGTASHVLFFGLQALLKDYLSQRITLAHIDEAEALAALHGLPFNRAGFERIVKRHHGYWPVRIRAVAEGELIPTGVPMVTIESTDPELFWVVSFLETALLRVWYPISVATRSFRAKEIIRRYLAQTADDLSGLPFKLHDFGARGVSSYESSEIGGLAHLVNFMGSDTLAALVAARRHYHEPCAAFSIPAAEHATITAWGRPQEGYAFSNMLQHFARPGALLAVVSDSYDVFHAVSELWGERLRQQVIDSGATVVIRPDSGEPVQVVAEVIDRLAAAFGTTLNSKGYRVLNHVRVIQGDGVNLASIDAILSRLAKLGYSADNVAFGMGAELLQKLDRDTHKMALKCSAISVGGQWRDVFKDPVTDPGKRSLGGRVVAARDSRGAWGVNTLERVSDADLQMRVVWENGKLLLDEDFATIRARAAAHLAH</sequence>
<keyword evidence="4 11" id="KW-0808">Transferase</keyword>
<evidence type="ECO:0000256" key="5">
    <source>
        <dbReference type="ARBA" id="ARBA00035007"/>
    </source>
</evidence>
<evidence type="ECO:0000256" key="2">
    <source>
        <dbReference type="ARBA" id="ARBA00022642"/>
    </source>
</evidence>
<dbReference type="InterPro" id="IPR036068">
    <property type="entry name" value="Nicotinate_pribotase-like_C"/>
</dbReference>
<evidence type="ECO:0000313" key="11">
    <source>
        <dbReference type="EMBL" id="RKQ53362.1"/>
    </source>
</evidence>
<evidence type="ECO:0000259" key="9">
    <source>
        <dbReference type="Pfam" id="PF04095"/>
    </source>
</evidence>
<dbReference type="CDD" id="cd01569">
    <property type="entry name" value="PBEF_like"/>
    <property type="match status" value="1"/>
</dbReference>
<dbReference type="AlphaFoldDB" id="A0A495AXA6"/>
<evidence type="ECO:0000256" key="3">
    <source>
        <dbReference type="ARBA" id="ARBA00022676"/>
    </source>
</evidence>
<dbReference type="PANTHER" id="PTHR43816:SF1">
    <property type="entry name" value="NICOTINAMIDE PHOSPHORIBOSYLTRANSFERASE"/>
    <property type="match status" value="1"/>
</dbReference>
<dbReference type="InterPro" id="IPR041525">
    <property type="entry name" value="N/Namide_PRibTrfase"/>
</dbReference>